<keyword evidence="5 6" id="KW-0472">Membrane</keyword>
<proteinExistence type="inferred from homology"/>
<evidence type="ECO:0000256" key="5">
    <source>
        <dbReference type="ARBA" id="ARBA00023136"/>
    </source>
</evidence>
<dbReference type="InterPro" id="IPR005226">
    <property type="entry name" value="UPF0014_fam"/>
</dbReference>
<evidence type="ECO:0000256" key="6">
    <source>
        <dbReference type="SAM" id="Phobius"/>
    </source>
</evidence>
<comment type="similarity">
    <text evidence="2">Belongs to the UPF0014 family.</text>
</comment>
<gene>
    <name evidence="7" type="ORF">OJ962_05560</name>
</gene>
<evidence type="ECO:0000256" key="2">
    <source>
        <dbReference type="ARBA" id="ARBA00005268"/>
    </source>
</evidence>
<keyword evidence="3 6" id="KW-0812">Transmembrane</keyword>
<keyword evidence="4 6" id="KW-1133">Transmembrane helix</keyword>
<feature type="transmembrane region" description="Helical" evidence="6">
    <location>
        <begin position="184"/>
        <end position="201"/>
    </location>
</feature>
<keyword evidence="8" id="KW-1185">Reference proteome</keyword>
<accession>A0ABT4REJ8</accession>
<dbReference type="EMBL" id="JAPCID010000007">
    <property type="protein sequence ID" value="MDA0136958.1"/>
    <property type="molecule type" value="Genomic_DNA"/>
</dbReference>
<dbReference type="Proteomes" id="UP001147700">
    <property type="component" value="Unassembled WGS sequence"/>
</dbReference>
<evidence type="ECO:0000313" key="8">
    <source>
        <dbReference type="Proteomes" id="UP001147700"/>
    </source>
</evidence>
<feature type="transmembrane region" description="Helical" evidence="6">
    <location>
        <begin position="85"/>
        <end position="108"/>
    </location>
</feature>
<dbReference type="PANTHER" id="PTHR30028:SF0">
    <property type="entry name" value="PROTEIN ALUMINUM SENSITIVE 3"/>
    <property type="match status" value="1"/>
</dbReference>
<evidence type="ECO:0000313" key="7">
    <source>
        <dbReference type="EMBL" id="MDA0136958.1"/>
    </source>
</evidence>
<evidence type="ECO:0000256" key="4">
    <source>
        <dbReference type="ARBA" id="ARBA00022989"/>
    </source>
</evidence>
<evidence type="ECO:0000256" key="1">
    <source>
        <dbReference type="ARBA" id="ARBA00004141"/>
    </source>
</evidence>
<evidence type="ECO:0000256" key="3">
    <source>
        <dbReference type="ARBA" id="ARBA00022692"/>
    </source>
</evidence>
<comment type="subcellular location">
    <subcellularLocation>
        <location evidence="1">Membrane</location>
        <topology evidence="1">Multi-pass membrane protein</topology>
    </subcellularLocation>
</comment>
<dbReference type="PANTHER" id="PTHR30028">
    <property type="entry name" value="UPF0014 INNER MEMBRANE PROTEIN YBBM-RELATED"/>
    <property type="match status" value="1"/>
</dbReference>
<name>A0ABT4REJ8_9ACTN</name>
<protein>
    <submittedName>
        <fullName evidence="7">ABC transporter permease</fullName>
    </submittedName>
</protein>
<reference evidence="7" key="1">
    <citation type="submission" date="2022-10" db="EMBL/GenBank/DDBJ databases">
        <title>The WGS of Solirubrobacter sp. CPCC 204708.</title>
        <authorList>
            <person name="Jiang Z."/>
        </authorList>
    </citation>
    <scope>NUCLEOTIDE SEQUENCE</scope>
    <source>
        <strain evidence="7">CPCC 204708</strain>
    </source>
</reference>
<comment type="caution">
    <text evidence="7">The sequence shown here is derived from an EMBL/GenBank/DDBJ whole genome shotgun (WGS) entry which is preliminary data.</text>
</comment>
<sequence length="253" mass="25543">MLIQAGAGIVLAAVAVVLASRLGLGLSKELAIAAARAVIQLTAVGAVIVAIFEVPALAFAFVAVMLVTAAFTAGRRIGGVPRARVYAFGAIAAPALTATGFLLAVGAFDVTPRAAVPTAGILIGGAMAATSLTGRRLIEALDADHAEIEARLCLGDSAREALRPSIRRAIHTGLTPAIDQTRSVGLVTLPGAFVGLLLGGARPAEAASTQLVVLLSLLAVELAAAALLAEFVQRAAIAPGERVHQGSTPWRSK</sequence>
<dbReference type="Pfam" id="PF03649">
    <property type="entry name" value="UPF0014"/>
    <property type="match status" value="1"/>
</dbReference>
<feature type="transmembrane region" description="Helical" evidence="6">
    <location>
        <begin position="114"/>
        <end position="132"/>
    </location>
</feature>
<organism evidence="7 8">
    <name type="scientific">Solirubrobacter deserti</name>
    <dbReference type="NCBI Taxonomy" id="2282478"/>
    <lineage>
        <taxon>Bacteria</taxon>
        <taxon>Bacillati</taxon>
        <taxon>Actinomycetota</taxon>
        <taxon>Thermoleophilia</taxon>
        <taxon>Solirubrobacterales</taxon>
        <taxon>Solirubrobacteraceae</taxon>
        <taxon>Solirubrobacter</taxon>
    </lineage>
</organism>
<feature type="transmembrane region" description="Helical" evidence="6">
    <location>
        <begin position="207"/>
        <end position="229"/>
    </location>
</feature>
<feature type="transmembrane region" description="Helical" evidence="6">
    <location>
        <begin position="43"/>
        <end position="73"/>
    </location>
</feature>